<feature type="domain" description="NADH:flavin oxidoreductase/NADH oxidase N-terminal" evidence="4">
    <location>
        <begin position="8"/>
        <end position="339"/>
    </location>
</feature>
<evidence type="ECO:0000313" key="5">
    <source>
        <dbReference type="EMBL" id="CDP37885.1"/>
    </source>
</evidence>
<dbReference type="Pfam" id="PF00724">
    <property type="entry name" value="Oxidored_FMN"/>
    <property type="match status" value="1"/>
</dbReference>
<dbReference type="SUPFAM" id="SSF51395">
    <property type="entry name" value="FMN-linked oxidoreductases"/>
    <property type="match status" value="1"/>
</dbReference>
<evidence type="ECO:0000259" key="4">
    <source>
        <dbReference type="Pfam" id="PF00724"/>
    </source>
</evidence>
<dbReference type="PhylomeDB" id="A0A060T9U4"/>
<reference evidence="5" key="2">
    <citation type="submission" date="2014-06" db="EMBL/GenBank/DDBJ databases">
        <title>The complete genome of Blastobotrys (Arxula) adeninivorans LS3 - a yeast of biotechnological interest.</title>
        <authorList>
            <person name="Kunze G."/>
            <person name="Gaillardin C."/>
            <person name="Czernicka M."/>
            <person name="Durrens P."/>
            <person name="Martin T."/>
            <person name="Boer E."/>
            <person name="Gabaldon T."/>
            <person name="Cruz J."/>
            <person name="Talla E."/>
            <person name="Marck C."/>
            <person name="Goffeau A."/>
            <person name="Barbe V."/>
            <person name="Baret P."/>
            <person name="Baronian K."/>
            <person name="Beier S."/>
            <person name="Bleykasten C."/>
            <person name="Bode R."/>
            <person name="Casaregola S."/>
            <person name="Despons L."/>
            <person name="Fairhead C."/>
            <person name="Giersberg M."/>
            <person name="Gierski P."/>
            <person name="Hahnel U."/>
            <person name="Hartmann A."/>
            <person name="Jankowska D."/>
            <person name="Jubin C."/>
            <person name="Jung P."/>
            <person name="Lafontaine I."/>
            <person name="Leh-Louis V."/>
            <person name="Lemaire M."/>
            <person name="Marcet-Houben M."/>
            <person name="Mascher M."/>
            <person name="Morel G."/>
            <person name="Richard G.-F."/>
            <person name="Riechen J."/>
            <person name="Sacerdot C."/>
            <person name="Sarkar A."/>
            <person name="Savel G."/>
            <person name="Schacherer J."/>
            <person name="Sherman D."/>
            <person name="Straub M.-L."/>
            <person name="Stein N."/>
            <person name="Thierry A."/>
            <person name="Trautwein-Schult A."/>
            <person name="Westhof E."/>
            <person name="Worch S."/>
            <person name="Dujon B."/>
            <person name="Souciet J.-L."/>
            <person name="Wincker P."/>
            <person name="Scholz U."/>
            <person name="Neuveglise N."/>
        </authorList>
    </citation>
    <scope>NUCLEOTIDE SEQUENCE</scope>
    <source>
        <strain evidence="5">LS3</strain>
    </source>
</reference>
<dbReference type="EMBL" id="HG937694">
    <property type="protein sequence ID" value="CDP37885.1"/>
    <property type="molecule type" value="Genomic_DNA"/>
</dbReference>
<dbReference type="PANTHER" id="PTHR22893:SF91">
    <property type="entry name" value="NADPH DEHYDROGENASE 2-RELATED"/>
    <property type="match status" value="1"/>
</dbReference>
<evidence type="ECO:0000256" key="2">
    <source>
        <dbReference type="ARBA" id="ARBA00005979"/>
    </source>
</evidence>
<dbReference type="Gene3D" id="3.20.20.70">
    <property type="entry name" value="Aldolase class I"/>
    <property type="match status" value="1"/>
</dbReference>
<dbReference type="GO" id="GO:0010181">
    <property type="term" value="F:FMN binding"/>
    <property type="evidence" value="ECO:0007669"/>
    <property type="project" value="InterPro"/>
</dbReference>
<dbReference type="InterPro" id="IPR001155">
    <property type="entry name" value="OxRdtase_FMN_N"/>
</dbReference>
<dbReference type="FunFam" id="3.20.20.70:FF:000138">
    <property type="entry name" value="NADPH dehydrogenase 1"/>
    <property type="match status" value="1"/>
</dbReference>
<name>A0A060T9U4_BLAAD</name>
<dbReference type="InterPro" id="IPR013785">
    <property type="entry name" value="Aldolase_TIM"/>
</dbReference>
<dbReference type="InterPro" id="IPR045247">
    <property type="entry name" value="Oye-like"/>
</dbReference>
<keyword evidence="3" id="KW-0285">Flavoprotein</keyword>
<keyword evidence="3" id="KW-0288">FMN</keyword>
<organism evidence="5">
    <name type="scientific">Blastobotrys adeninivorans</name>
    <name type="common">Yeast</name>
    <name type="synonym">Arxula adeninivorans</name>
    <dbReference type="NCBI Taxonomy" id="409370"/>
    <lineage>
        <taxon>Eukaryota</taxon>
        <taxon>Fungi</taxon>
        <taxon>Dikarya</taxon>
        <taxon>Ascomycota</taxon>
        <taxon>Saccharomycotina</taxon>
        <taxon>Dipodascomycetes</taxon>
        <taxon>Dipodascales</taxon>
        <taxon>Trichomonascaceae</taxon>
        <taxon>Blastobotrys</taxon>
    </lineage>
</organism>
<reference evidence="5" key="1">
    <citation type="submission" date="2014-02" db="EMBL/GenBank/DDBJ databases">
        <authorList>
            <person name="Genoscope - CEA"/>
        </authorList>
    </citation>
    <scope>NUCLEOTIDE SEQUENCE</scope>
    <source>
        <strain evidence="5">LS3</strain>
    </source>
</reference>
<comment type="cofactor">
    <cofactor evidence="1">
        <name>FMN</name>
        <dbReference type="ChEBI" id="CHEBI:58210"/>
    </cofactor>
</comment>
<dbReference type="CDD" id="cd02933">
    <property type="entry name" value="OYE_like_FMN"/>
    <property type="match status" value="1"/>
</dbReference>
<dbReference type="PANTHER" id="PTHR22893">
    <property type="entry name" value="NADH OXIDOREDUCTASE-RELATED"/>
    <property type="match status" value="1"/>
</dbReference>
<sequence>MTGSSKAFYPIKVGQMELKHRVAMAPLTRMRAHEKTFVLPDFAKEYYEQRASRPGTLLVTEGTVVSPAAGGFGSIPGVYSQEQLEQWGHVFDAIHAKGSYVFCQICGIGRQAEEKVIGPGNVVGPSDISKADGDPTRALTLKEIEQYIGDFVTASKKLVEAGADGVEIHAANGYFLDQFLHSNSNQRTDKYGGSIENRARLVLEVIDAVSEAIGPDRTAVRLSPWGQFGDMDFGISPIPQWAYMAQELEKRRRNGKELAYVHLVEPRADGGVDRAQMENESNDFFRLIYGGIIMLAGGLGDWRVIEHLTDKDAKLVIAVGRYFISNPDLVDRIEHRIPLTKYDRATFYTKGTKGYTDYHFAAKTVV</sequence>
<proteinExistence type="inferred from homology"/>
<accession>A0A060T9U4</accession>
<evidence type="ECO:0000256" key="1">
    <source>
        <dbReference type="ARBA" id="ARBA00001917"/>
    </source>
</evidence>
<protein>
    <submittedName>
        <fullName evidence="5">ARAD1D21736p</fullName>
    </submittedName>
</protein>
<gene>
    <name evidence="5" type="ORF">GNLVRS02_ARAD1D21736g</name>
</gene>
<dbReference type="AlphaFoldDB" id="A0A060T9U4"/>
<evidence type="ECO:0000256" key="3">
    <source>
        <dbReference type="ARBA" id="ARBA00022643"/>
    </source>
</evidence>
<comment type="similarity">
    <text evidence="2">Belongs to the NADH:flavin oxidoreductase/NADH oxidase family.</text>
</comment>
<dbReference type="GO" id="GO:0003959">
    <property type="term" value="F:NADPH dehydrogenase activity"/>
    <property type="evidence" value="ECO:0007669"/>
    <property type="project" value="TreeGrafter"/>
</dbReference>